<comment type="catalytic activity">
    <reaction evidence="8">
        <text>succinate semialdehyde + NADP(+) + H2O = succinate + NADPH + 2 H(+)</text>
        <dbReference type="Rhea" id="RHEA:13213"/>
        <dbReference type="ChEBI" id="CHEBI:15377"/>
        <dbReference type="ChEBI" id="CHEBI:15378"/>
        <dbReference type="ChEBI" id="CHEBI:30031"/>
        <dbReference type="ChEBI" id="CHEBI:57706"/>
        <dbReference type="ChEBI" id="CHEBI:57783"/>
        <dbReference type="ChEBI" id="CHEBI:58349"/>
        <dbReference type="EC" id="1.2.1.16"/>
    </reaction>
</comment>
<evidence type="ECO:0000256" key="1">
    <source>
        <dbReference type="ARBA" id="ARBA00005176"/>
    </source>
</evidence>
<dbReference type="FunFam" id="3.40.605.10:FF:000005">
    <property type="entry name" value="Succinate-semialdehyde dehydrogenase I"/>
    <property type="match status" value="1"/>
</dbReference>
<dbReference type="FunFam" id="3.40.50.720:FF:000084">
    <property type="entry name" value="Short-chain dehydrogenase reductase"/>
    <property type="match status" value="1"/>
</dbReference>
<protein>
    <recommendedName>
        <fullName evidence="4">Succinate-semialdehyde dehydrogenase, mitochondrial</fullName>
        <ecNumber evidence="10">1.2.1.16</ecNumber>
        <ecNumber evidence="3">1.2.1.24</ecNumber>
    </recommendedName>
    <alternativeName>
        <fullName evidence="7">NAD(+)-dependent succinic semialdehyde dehydrogenase</fullName>
    </alternativeName>
</protein>
<evidence type="ECO:0000313" key="15">
    <source>
        <dbReference type="Proteomes" id="UP001244011"/>
    </source>
</evidence>
<dbReference type="EC" id="1.2.1.24" evidence="3"/>
<dbReference type="InterPro" id="IPR002347">
    <property type="entry name" value="SDR_fam"/>
</dbReference>
<evidence type="ECO:0000259" key="13">
    <source>
        <dbReference type="SMART" id="SM00822"/>
    </source>
</evidence>
<evidence type="ECO:0000313" key="14">
    <source>
        <dbReference type="EMBL" id="KAK1763707.1"/>
    </source>
</evidence>
<dbReference type="InterPro" id="IPR016160">
    <property type="entry name" value="Ald_DH_CS_CYS"/>
</dbReference>
<dbReference type="SUPFAM" id="SSF53720">
    <property type="entry name" value="ALDH-like"/>
    <property type="match status" value="1"/>
</dbReference>
<dbReference type="GO" id="GO:0004777">
    <property type="term" value="F:succinate-semialdehyde dehydrogenase (NAD+) activity"/>
    <property type="evidence" value="ECO:0007669"/>
    <property type="project" value="UniProtKB-EC"/>
</dbReference>
<comment type="catalytic activity">
    <reaction evidence="9">
        <text>succinate semialdehyde + NAD(+) + H2O = succinate + NADH + 2 H(+)</text>
        <dbReference type="Rhea" id="RHEA:13217"/>
        <dbReference type="ChEBI" id="CHEBI:15377"/>
        <dbReference type="ChEBI" id="CHEBI:15378"/>
        <dbReference type="ChEBI" id="CHEBI:30031"/>
        <dbReference type="ChEBI" id="CHEBI:57540"/>
        <dbReference type="ChEBI" id="CHEBI:57706"/>
        <dbReference type="ChEBI" id="CHEBI:57945"/>
        <dbReference type="EC" id="1.2.1.16"/>
    </reaction>
</comment>
<dbReference type="InterPro" id="IPR016161">
    <property type="entry name" value="Ald_DH/histidinol_DH"/>
</dbReference>
<dbReference type="Pfam" id="PF00171">
    <property type="entry name" value="Aldedh"/>
    <property type="match status" value="1"/>
</dbReference>
<dbReference type="Gene3D" id="3.40.309.10">
    <property type="entry name" value="Aldehyde Dehydrogenase, Chain A, domain 2"/>
    <property type="match status" value="1"/>
</dbReference>
<dbReference type="InterPro" id="IPR036291">
    <property type="entry name" value="NAD(P)-bd_dom_sf"/>
</dbReference>
<evidence type="ECO:0000256" key="8">
    <source>
        <dbReference type="ARBA" id="ARBA00050387"/>
    </source>
</evidence>
<dbReference type="AlphaFoldDB" id="A0AAJ0FDX3"/>
<dbReference type="EMBL" id="MU839025">
    <property type="protein sequence ID" value="KAK1763707.1"/>
    <property type="molecule type" value="Genomic_DNA"/>
</dbReference>
<feature type="active site" evidence="11">
    <location>
        <position position="499"/>
    </location>
</feature>
<dbReference type="InterPro" id="IPR057326">
    <property type="entry name" value="KR_dom"/>
</dbReference>
<reference evidence="14" key="1">
    <citation type="submission" date="2023-06" db="EMBL/GenBank/DDBJ databases">
        <title>Genome-scale phylogeny and comparative genomics of the fungal order Sordariales.</title>
        <authorList>
            <consortium name="Lawrence Berkeley National Laboratory"/>
            <person name="Hensen N."/>
            <person name="Bonometti L."/>
            <person name="Westerberg I."/>
            <person name="Brannstrom I.O."/>
            <person name="Guillou S."/>
            <person name="Cros-Aarteil S."/>
            <person name="Calhoun S."/>
            <person name="Haridas S."/>
            <person name="Kuo A."/>
            <person name="Mondo S."/>
            <person name="Pangilinan J."/>
            <person name="Riley R."/>
            <person name="Labutti K."/>
            <person name="Andreopoulos B."/>
            <person name="Lipzen A."/>
            <person name="Chen C."/>
            <person name="Yanf M."/>
            <person name="Daum C."/>
            <person name="Ng V."/>
            <person name="Clum A."/>
            <person name="Steindorff A."/>
            <person name="Ohm R."/>
            <person name="Martin F."/>
            <person name="Silar P."/>
            <person name="Natvig D."/>
            <person name="Lalanne C."/>
            <person name="Gautier V."/>
            <person name="Ament-Velasquez S.L."/>
            <person name="Kruys A."/>
            <person name="Hutchinson M.I."/>
            <person name="Powell A.J."/>
            <person name="Barry K."/>
            <person name="Miller A.N."/>
            <person name="Grigoriev I.V."/>
            <person name="Debuchy R."/>
            <person name="Gladieux P."/>
            <person name="Thoren M.H."/>
            <person name="Johannesson H."/>
        </authorList>
    </citation>
    <scope>NUCLEOTIDE SEQUENCE</scope>
    <source>
        <strain evidence="14">8032-3</strain>
    </source>
</reference>
<proteinExistence type="inferred from homology"/>
<dbReference type="Gene3D" id="3.40.605.10">
    <property type="entry name" value="Aldehyde Dehydrogenase, Chain A, domain 1"/>
    <property type="match status" value="1"/>
</dbReference>
<keyword evidence="15" id="KW-1185">Reference proteome</keyword>
<dbReference type="CDD" id="cd07103">
    <property type="entry name" value="ALDH_F5_SSADH_GabD"/>
    <property type="match status" value="1"/>
</dbReference>
<dbReference type="EC" id="1.2.1.16" evidence="10"/>
<comment type="pathway">
    <text evidence="1">Amino-acid degradation; 4-aminobutanoate degradation.</text>
</comment>
<dbReference type="PROSITE" id="PS00070">
    <property type="entry name" value="ALDEHYDE_DEHYDR_CYS"/>
    <property type="match status" value="1"/>
</dbReference>
<keyword evidence="6 12" id="KW-0560">Oxidoreductase</keyword>
<evidence type="ECO:0000256" key="11">
    <source>
        <dbReference type="PROSITE-ProRule" id="PRU10007"/>
    </source>
</evidence>
<evidence type="ECO:0000256" key="4">
    <source>
        <dbReference type="ARBA" id="ARBA00019842"/>
    </source>
</evidence>
<dbReference type="InterPro" id="IPR016162">
    <property type="entry name" value="Ald_DH_N"/>
</dbReference>
<dbReference type="GO" id="GO:0009450">
    <property type="term" value="P:gamma-aminobutyric acid catabolic process"/>
    <property type="evidence" value="ECO:0007669"/>
    <property type="project" value="TreeGrafter"/>
</dbReference>
<evidence type="ECO:0000256" key="6">
    <source>
        <dbReference type="ARBA" id="ARBA00023002"/>
    </source>
</evidence>
<evidence type="ECO:0000256" key="7">
    <source>
        <dbReference type="ARBA" id="ARBA00030806"/>
    </source>
</evidence>
<evidence type="ECO:0000256" key="9">
    <source>
        <dbReference type="ARBA" id="ARBA00052698"/>
    </source>
</evidence>
<comment type="similarity">
    <text evidence="2 12">Belongs to the aldehyde dehydrogenase family.</text>
</comment>
<dbReference type="InterPro" id="IPR015590">
    <property type="entry name" value="Aldehyde_DH_dom"/>
</dbReference>
<dbReference type="InterPro" id="IPR020904">
    <property type="entry name" value="Sc_DH/Rdtase_CS"/>
</dbReference>
<accession>A0AAJ0FDX3</accession>
<dbReference type="Proteomes" id="UP001244011">
    <property type="component" value="Unassembled WGS sequence"/>
</dbReference>
<dbReference type="PRINTS" id="PR00081">
    <property type="entry name" value="GDHRDH"/>
</dbReference>
<dbReference type="Pfam" id="PF00106">
    <property type="entry name" value="adh_short"/>
    <property type="match status" value="1"/>
</dbReference>
<dbReference type="InterPro" id="IPR050740">
    <property type="entry name" value="Aldehyde_DH_Superfamily"/>
</dbReference>
<gene>
    <name evidence="14" type="ORF">QBC33DRAFT_613567</name>
</gene>
<dbReference type="InterPro" id="IPR029510">
    <property type="entry name" value="Ald_DH_CS_GLU"/>
</dbReference>
<evidence type="ECO:0000256" key="3">
    <source>
        <dbReference type="ARBA" id="ARBA00013051"/>
    </source>
</evidence>
<dbReference type="FunFam" id="3.40.309.10:FF:000004">
    <property type="entry name" value="Succinate-semialdehyde dehydrogenase I"/>
    <property type="match status" value="1"/>
</dbReference>
<sequence>MSSELFSLAGKTAMVTGGTRGIGLAMAVGLAEAGADIILIQRSASPTATKEAIEALGRECHTFTCDMTDRSALAALIPAVTASHRVDILLNVAGILQRIPTVDCPIEVYDEIIQTNLTATFQLCQAIGRYWIANKMRGKIINTASLTTFLGSVNLAAYAMSKGGVGQLTKALSNEWAANGINVNAIAPGYVATDMNIDTRITGDPAYLRSLNERIPAGRWGDPQDFKGPAVFLCSKASDYVHGEILLLSDKSLFISDAFYEDKWHRTADTFEVFDPVSGTAFSNVANLDKAAIQAAIRSAKKAQQEYYWSTTAAERGAYLRKWFDLCIANKKDLATILCLENGKTLAEAEGEISYAASFISWFSEEATRSYGDVISSSTPHTTVMTLRQPVGVCGIITPWNFPAAMITRKVAPALAAGCAVVIKPPSETPHTALALARLAVDAGIPAGCVQVCPTKDREAATELATSELVDKISFTGSTGVGKLLAKLAAGTLKRVSLELGGNAPFIVFEDADLDLAVEGVMACKFRCSGQTCVCANRLLVHRSVAEAFAAKLVTRVNTLKMGSGFNPGTTQGPLVNRAAVNKVAQHVRDALSKGAQLAAGGSQPAADSHPGFFYAPTVLTRVTTDMQVANEETFGPLAPIFEFESEGEAVELANETEFGLAGYFFSKNVGRIMRVAARLQCGMVGVNTGKISAVETPFGGIKESGYGREGSKHGMAEYEVIKSVTIGNLDR</sequence>
<dbReference type="SMART" id="SM00822">
    <property type="entry name" value="PKS_KR"/>
    <property type="match status" value="1"/>
</dbReference>
<dbReference type="SUPFAM" id="SSF51735">
    <property type="entry name" value="NAD(P)-binding Rossmann-fold domains"/>
    <property type="match status" value="1"/>
</dbReference>
<dbReference type="GeneID" id="85315738"/>
<dbReference type="PANTHER" id="PTHR43353">
    <property type="entry name" value="SUCCINATE-SEMIALDEHYDE DEHYDROGENASE, MITOCHONDRIAL"/>
    <property type="match status" value="1"/>
</dbReference>
<dbReference type="RefSeq" id="XP_060279920.1">
    <property type="nucleotide sequence ID" value="XM_060432551.1"/>
</dbReference>
<evidence type="ECO:0000256" key="10">
    <source>
        <dbReference type="ARBA" id="ARBA00067047"/>
    </source>
</evidence>
<dbReference type="PRINTS" id="PR00080">
    <property type="entry name" value="SDRFAMILY"/>
</dbReference>
<dbReference type="Gene3D" id="3.40.50.720">
    <property type="entry name" value="NAD(P)-binding Rossmann-like Domain"/>
    <property type="match status" value="1"/>
</dbReference>
<evidence type="ECO:0000256" key="5">
    <source>
        <dbReference type="ARBA" id="ARBA00022857"/>
    </source>
</evidence>
<comment type="caution">
    <text evidence="14">The sequence shown here is derived from an EMBL/GenBank/DDBJ whole genome shotgun (WGS) entry which is preliminary data.</text>
</comment>
<dbReference type="PROSITE" id="PS00061">
    <property type="entry name" value="ADH_SHORT"/>
    <property type="match status" value="1"/>
</dbReference>
<dbReference type="PANTHER" id="PTHR43353:SF5">
    <property type="entry name" value="SUCCINATE-SEMIALDEHYDE DEHYDROGENASE, MITOCHONDRIAL"/>
    <property type="match status" value="1"/>
</dbReference>
<name>A0AAJ0FDX3_9PEZI</name>
<evidence type="ECO:0000256" key="12">
    <source>
        <dbReference type="RuleBase" id="RU003345"/>
    </source>
</evidence>
<feature type="domain" description="Ketoreductase" evidence="13">
    <location>
        <begin position="11"/>
        <end position="189"/>
    </location>
</feature>
<keyword evidence="5" id="KW-0521">NADP</keyword>
<dbReference type="PROSITE" id="PS00687">
    <property type="entry name" value="ALDEHYDE_DEHYDR_GLU"/>
    <property type="match status" value="1"/>
</dbReference>
<dbReference type="InterPro" id="IPR016163">
    <property type="entry name" value="Ald_DH_C"/>
</dbReference>
<organism evidence="14 15">
    <name type="scientific">Phialemonium atrogriseum</name>
    <dbReference type="NCBI Taxonomy" id="1093897"/>
    <lineage>
        <taxon>Eukaryota</taxon>
        <taxon>Fungi</taxon>
        <taxon>Dikarya</taxon>
        <taxon>Ascomycota</taxon>
        <taxon>Pezizomycotina</taxon>
        <taxon>Sordariomycetes</taxon>
        <taxon>Sordariomycetidae</taxon>
        <taxon>Cephalothecales</taxon>
        <taxon>Cephalothecaceae</taxon>
        <taxon>Phialemonium</taxon>
    </lineage>
</organism>
<evidence type="ECO:0000256" key="2">
    <source>
        <dbReference type="ARBA" id="ARBA00009986"/>
    </source>
</evidence>